<proteinExistence type="predicted"/>
<name>A0A438CWY5_VITVI</name>
<dbReference type="AlphaFoldDB" id="A0A438CWY5"/>
<sequence>MSKPRQDHQEEIMENNSKTTFFSNVELEKLRKLLNQWDNVGLNSTQVTDTCSMAHPGVGEGKRDHLVRWDVVCKPKTIGGLGLGNISWRNLALLGKWLWRYPREGSALWHQVILSIYGSHSNGWDANTLVRWSHRYPWKAIAQVFQGFSLITRYVVGNGERVRFWEDLWSGHQPLGTQYPRLFRVVVDKNISISSVLGPSRPFSWNLNFRRNLSDSEIEDLEGLMRSLDNLYLSPSVPDARLWPLSSSGLFSVKSFFLTLSQSSGSPQNFPSKFVWNSQVPFKVKSFVWLVAHKKLAKMDWVPPRSIYDMMSIKFKGFGNSKRGIVLWQAASIALIQGVENLPPKIFGCASYVHIHNHLRRKFDPMSLQCIFLVYSSTQKGISAIIHSLENTHVTMDVACVEHQPYFGNMYLQGRIVIVRTISYFITMGMRVVI</sequence>
<comment type="caution">
    <text evidence="3">The sequence shown here is derived from an EMBL/GenBank/DDBJ whole genome shotgun (WGS) entry which is preliminary data.</text>
</comment>
<accession>A0A438CWY5</accession>
<evidence type="ECO:0000313" key="4">
    <source>
        <dbReference type="Proteomes" id="UP000288805"/>
    </source>
</evidence>
<evidence type="ECO:0000259" key="2">
    <source>
        <dbReference type="Pfam" id="PF25597"/>
    </source>
</evidence>
<evidence type="ECO:0000259" key="1">
    <source>
        <dbReference type="Pfam" id="PF13966"/>
    </source>
</evidence>
<dbReference type="PANTHER" id="PTHR36617">
    <property type="entry name" value="PROTEIN, PUTATIVE-RELATED"/>
    <property type="match status" value="1"/>
</dbReference>
<dbReference type="PANTHER" id="PTHR36617:SF5">
    <property type="entry name" value="OS05G0421675 PROTEIN"/>
    <property type="match status" value="1"/>
</dbReference>
<dbReference type="InterPro" id="IPR057670">
    <property type="entry name" value="SH3_retrovirus"/>
</dbReference>
<feature type="domain" description="Retroviral polymerase SH3-like" evidence="2">
    <location>
        <begin position="349"/>
        <end position="406"/>
    </location>
</feature>
<dbReference type="Pfam" id="PF13966">
    <property type="entry name" value="zf-RVT"/>
    <property type="match status" value="1"/>
</dbReference>
<dbReference type="Pfam" id="PF25597">
    <property type="entry name" value="SH3_retrovirus"/>
    <property type="match status" value="1"/>
</dbReference>
<reference evidence="3 4" key="1">
    <citation type="journal article" date="2018" name="PLoS Genet.">
        <title>Population sequencing reveals clonal diversity and ancestral inbreeding in the grapevine cultivar Chardonnay.</title>
        <authorList>
            <person name="Roach M.J."/>
            <person name="Johnson D.L."/>
            <person name="Bohlmann J."/>
            <person name="van Vuuren H.J."/>
            <person name="Jones S.J."/>
            <person name="Pretorius I.S."/>
            <person name="Schmidt S.A."/>
            <person name="Borneman A.R."/>
        </authorList>
    </citation>
    <scope>NUCLEOTIDE SEQUENCE [LARGE SCALE GENOMIC DNA]</scope>
    <source>
        <strain evidence="4">cv. Chardonnay</strain>
        <tissue evidence="3">Leaf</tissue>
    </source>
</reference>
<dbReference type="Proteomes" id="UP000288805">
    <property type="component" value="Unassembled WGS sequence"/>
</dbReference>
<dbReference type="InterPro" id="IPR026960">
    <property type="entry name" value="RVT-Znf"/>
</dbReference>
<gene>
    <name evidence="3" type="primary">VvCHDh000004_847</name>
    <name evidence="3" type="ORF">CK203_106720</name>
</gene>
<protein>
    <submittedName>
        <fullName evidence="3">Putative ribonuclease H protein</fullName>
    </submittedName>
</protein>
<dbReference type="EMBL" id="QGNW01001943">
    <property type="protein sequence ID" value="RVW27691.1"/>
    <property type="molecule type" value="Genomic_DNA"/>
</dbReference>
<organism evidence="3 4">
    <name type="scientific">Vitis vinifera</name>
    <name type="common">Grape</name>
    <dbReference type="NCBI Taxonomy" id="29760"/>
    <lineage>
        <taxon>Eukaryota</taxon>
        <taxon>Viridiplantae</taxon>
        <taxon>Streptophyta</taxon>
        <taxon>Embryophyta</taxon>
        <taxon>Tracheophyta</taxon>
        <taxon>Spermatophyta</taxon>
        <taxon>Magnoliopsida</taxon>
        <taxon>eudicotyledons</taxon>
        <taxon>Gunneridae</taxon>
        <taxon>Pentapetalae</taxon>
        <taxon>rosids</taxon>
        <taxon>Vitales</taxon>
        <taxon>Vitaceae</taxon>
        <taxon>Viteae</taxon>
        <taxon>Vitis</taxon>
    </lineage>
</organism>
<evidence type="ECO:0000313" key="3">
    <source>
        <dbReference type="EMBL" id="RVW27691.1"/>
    </source>
</evidence>
<feature type="domain" description="Reverse transcriptase zinc-binding" evidence="1">
    <location>
        <begin position="251"/>
        <end position="302"/>
    </location>
</feature>